<name>A0A9P0JDZ5_APHGO</name>
<dbReference type="SUPFAM" id="SSF160350">
    <property type="entry name" value="Rnp2-like"/>
    <property type="match status" value="1"/>
</dbReference>
<reference evidence="7" key="1">
    <citation type="submission" date="2022-02" db="EMBL/GenBank/DDBJ databases">
        <authorList>
            <person name="King R."/>
        </authorList>
    </citation>
    <scope>NUCLEOTIDE SEQUENCE</scope>
</reference>
<sequence length="143" mass="16717">MVRYKNRYMVIQLRTLENDNLDLKISVKELQISVLNMIKSLHGDFGAGAIKTCFKVRYCNPTTKIIIFKTRHGPHKFLSSVVPFINKLQEKQIQLSTIYTGASMFQCYKFIQNYQKNLVRKMTDTISEKTKEKMLKISNIAKF</sequence>
<dbReference type="PIRSF" id="PIRSF023803">
    <property type="entry name" value="Ribonuclease_P_prd"/>
    <property type="match status" value="1"/>
</dbReference>
<dbReference type="Pfam" id="PF01900">
    <property type="entry name" value="RNase_P_Rpp14"/>
    <property type="match status" value="1"/>
</dbReference>
<dbReference type="AlphaFoldDB" id="A0A9P0JDZ5"/>
<protein>
    <recommendedName>
        <fullName evidence="5 6">Ribonuclease P/MRP protein subunit POP5</fullName>
    </recommendedName>
</protein>
<keyword evidence="2" id="KW-0698">rRNA processing</keyword>
<dbReference type="GO" id="GO:0030677">
    <property type="term" value="C:ribonuclease P complex"/>
    <property type="evidence" value="ECO:0007669"/>
    <property type="project" value="InterPro"/>
</dbReference>
<dbReference type="GO" id="GO:0005730">
    <property type="term" value="C:nucleolus"/>
    <property type="evidence" value="ECO:0007669"/>
    <property type="project" value="UniProtKB-SubCell"/>
</dbReference>
<gene>
    <name evidence="7" type="ORF">APHIGO_LOCUS10249</name>
</gene>
<comment type="function">
    <text evidence="6">Component of ribonuclease P, a protein complex that generates mature tRNA molecules by cleaving their 5'-ends.</text>
</comment>
<accession>A0A9P0JDZ5</accession>
<evidence type="ECO:0000256" key="6">
    <source>
        <dbReference type="PIRNR" id="PIRNR023803"/>
    </source>
</evidence>
<dbReference type="GO" id="GO:0033204">
    <property type="term" value="F:ribonuclease P RNA binding"/>
    <property type="evidence" value="ECO:0007669"/>
    <property type="project" value="InterPro"/>
</dbReference>
<dbReference type="InterPro" id="IPR002759">
    <property type="entry name" value="Pop5/Rpp14/Rnp2-like"/>
</dbReference>
<dbReference type="PANTHER" id="PTHR48414">
    <property type="entry name" value="POP5 HOMOLOG, RIBONUCLEASE P_MRP SUBUNIT"/>
    <property type="match status" value="1"/>
</dbReference>
<dbReference type="Proteomes" id="UP001154329">
    <property type="component" value="Chromosome 4"/>
</dbReference>
<dbReference type="GO" id="GO:0001682">
    <property type="term" value="P:tRNA 5'-leader removal"/>
    <property type="evidence" value="ECO:0007669"/>
    <property type="project" value="InterPro"/>
</dbReference>
<dbReference type="OrthoDB" id="277888at2759"/>
<evidence type="ECO:0000313" key="7">
    <source>
        <dbReference type="EMBL" id="CAH1736518.1"/>
    </source>
</evidence>
<dbReference type="InterPro" id="IPR016819">
    <property type="entry name" value="RNase_P/MRP_POP5"/>
</dbReference>
<evidence type="ECO:0000256" key="3">
    <source>
        <dbReference type="ARBA" id="ARBA00022694"/>
    </source>
</evidence>
<comment type="similarity">
    <text evidence="1 6">Belongs to the eukaryotic/archaeal RNase P protein component 2 family.</text>
</comment>
<dbReference type="PANTHER" id="PTHR48414:SF1">
    <property type="entry name" value="POP5 HOMOLOG, RIBONUCLEASE P_MRP SUBUNIT"/>
    <property type="match status" value="1"/>
</dbReference>
<keyword evidence="8" id="KW-1185">Reference proteome</keyword>
<evidence type="ECO:0000256" key="5">
    <source>
        <dbReference type="ARBA" id="ARBA00044198"/>
    </source>
</evidence>
<dbReference type="InterPro" id="IPR038085">
    <property type="entry name" value="Rnp2-like_sf"/>
</dbReference>
<comment type="subcellular location">
    <subcellularLocation>
        <location evidence="6">Nucleus</location>
        <location evidence="6">Nucleolus</location>
    </subcellularLocation>
</comment>
<evidence type="ECO:0000256" key="4">
    <source>
        <dbReference type="ARBA" id="ARBA00023242"/>
    </source>
</evidence>
<reference evidence="7" key="2">
    <citation type="submission" date="2022-10" db="EMBL/GenBank/DDBJ databases">
        <authorList>
            <consortium name="ENA_rothamsted_submissions"/>
            <consortium name="culmorum"/>
            <person name="King R."/>
        </authorList>
    </citation>
    <scope>NUCLEOTIDE SEQUENCE</scope>
</reference>
<dbReference type="EMBL" id="OU899037">
    <property type="protein sequence ID" value="CAH1736518.1"/>
    <property type="molecule type" value="Genomic_DNA"/>
</dbReference>
<evidence type="ECO:0000313" key="8">
    <source>
        <dbReference type="Proteomes" id="UP001154329"/>
    </source>
</evidence>
<dbReference type="GO" id="GO:0006364">
    <property type="term" value="P:rRNA processing"/>
    <property type="evidence" value="ECO:0007669"/>
    <property type="project" value="UniProtKB-KW"/>
</dbReference>
<proteinExistence type="inferred from homology"/>
<keyword evidence="3 6" id="KW-0819">tRNA processing</keyword>
<organism evidence="7 8">
    <name type="scientific">Aphis gossypii</name>
    <name type="common">Cotton aphid</name>
    <dbReference type="NCBI Taxonomy" id="80765"/>
    <lineage>
        <taxon>Eukaryota</taxon>
        <taxon>Metazoa</taxon>
        <taxon>Ecdysozoa</taxon>
        <taxon>Arthropoda</taxon>
        <taxon>Hexapoda</taxon>
        <taxon>Insecta</taxon>
        <taxon>Pterygota</taxon>
        <taxon>Neoptera</taxon>
        <taxon>Paraneoptera</taxon>
        <taxon>Hemiptera</taxon>
        <taxon>Sternorrhyncha</taxon>
        <taxon>Aphidomorpha</taxon>
        <taxon>Aphidoidea</taxon>
        <taxon>Aphididae</taxon>
        <taxon>Aphidini</taxon>
        <taxon>Aphis</taxon>
        <taxon>Aphis</taxon>
    </lineage>
</organism>
<evidence type="ECO:0000256" key="2">
    <source>
        <dbReference type="ARBA" id="ARBA00022552"/>
    </source>
</evidence>
<dbReference type="Gene3D" id="3.30.70.3250">
    <property type="entry name" value="Ribonuclease P, Pop5 subunit"/>
    <property type="match status" value="1"/>
</dbReference>
<keyword evidence="4 6" id="KW-0539">Nucleus</keyword>
<evidence type="ECO:0000256" key="1">
    <source>
        <dbReference type="ARBA" id="ARBA00010800"/>
    </source>
</evidence>